<name>A0A0V0QG32_PSEPJ</name>
<dbReference type="InParanoid" id="A0A0V0QG32"/>
<comment type="caution">
    <text evidence="3">The sequence shown here is derived from an EMBL/GenBank/DDBJ whole genome shotgun (WGS) entry which is preliminary data.</text>
</comment>
<protein>
    <recommendedName>
        <fullName evidence="2">Phospholipid scramblase</fullName>
    </recommendedName>
</protein>
<proteinExistence type="inferred from homology"/>
<gene>
    <name evidence="3" type="ORF">PPERSA_03681</name>
</gene>
<evidence type="ECO:0000256" key="2">
    <source>
        <dbReference type="RuleBase" id="RU363116"/>
    </source>
</evidence>
<organism evidence="3 4">
    <name type="scientific">Pseudocohnilembus persalinus</name>
    <name type="common">Ciliate</name>
    <dbReference type="NCBI Taxonomy" id="266149"/>
    <lineage>
        <taxon>Eukaryota</taxon>
        <taxon>Sar</taxon>
        <taxon>Alveolata</taxon>
        <taxon>Ciliophora</taxon>
        <taxon>Intramacronucleata</taxon>
        <taxon>Oligohymenophorea</taxon>
        <taxon>Scuticociliatia</taxon>
        <taxon>Philasterida</taxon>
        <taxon>Pseudocohnilembidae</taxon>
        <taxon>Pseudocohnilembus</taxon>
    </lineage>
</organism>
<dbReference type="EMBL" id="LDAU01000175">
    <property type="protein sequence ID" value="KRX01177.1"/>
    <property type="molecule type" value="Genomic_DNA"/>
</dbReference>
<accession>A0A0V0QG32</accession>
<keyword evidence="4" id="KW-1185">Reference proteome</keyword>
<dbReference type="InterPro" id="IPR005552">
    <property type="entry name" value="Scramblase"/>
</dbReference>
<dbReference type="AlphaFoldDB" id="A0A0V0QG32"/>
<dbReference type="PANTHER" id="PTHR23248">
    <property type="entry name" value="PHOSPHOLIPID SCRAMBLASE-RELATED"/>
    <property type="match status" value="1"/>
</dbReference>
<dbReference type="Proteomes" id="UP000054937">
    <property type="component" value="Unassembled WGS sequence"/>
</dbReference>
<evidence type="ECO:0000313" key="4">
    <source>
        <dbReference type="Proteomes" id="UP000054937"/>
    </source>
</evidence>
<reference evidence="3 4" key="1">
    <citation type="journal article" date="2015" name="Sci. Rep.">
        <title>Genome of the facultative scuticociliatosis pathogen Pseudocohnilembus persalinus provides insight into its virulence through horizontal gene transfer.</title>
        <authorList>
            <person name="Xiong J."/>
            <person name="Wang G."/>
            <person name="Cheng J."/>
            <person name="Tian M."/>
            <person name="Pan X."/>
            <person name="Warren A."/>
            <person name="Jiang C."/>
            <person name="Yuan D."/>
            <person name="Miao W."/>
        </authorList>
    </citation>
    <scope>NUCLEOTIDE SEQUENCE [LARGE SCALE GENOMIC DNA]</scope>
    <source>
        <strain evidence="3">36N120E</strain>
    </source>
</reference>
<dbReference type="GO" id="GO:0017128">
    <property type="term" value="F:phospholipid scramblase activity"/>
    <property type="evidence" value="ECO:0007669"/>
    <property type="project" value="InterPro"/>
</dbReference>
<dbReference type="OrthoDB" id="10041953at2759"/>
<comment type="similarity">
    <text evidence="1 2">Belongs to the phospholipid scramblase family.</text>
</comment>
<evidence type="ECO:0000313" key="3">
    <source>
        <dbReference type="EMBL" id="KRX01177.1"/>
    </source>
</evidence>
<sequence length="260" mass="29682">MENYQEGDFNKNAVNQLINKDEYAIVAPLAQATHIVIDQKFDCPELLCCEIANQYKIYQSNSEFQYDENQQPIAVWDEESSFLCRCFCRMARSFKGELKIQDKKASLVEAPYKCHNPIPCCSCLCARPTIQVANQNNELIGSLQMPCWCFFKGWGNFDIMELRVLDKSGNLKYLIHSTCCQKSVCCLPLQCLGCEKIKYDIKNTAKQVVGNIYNIYSGCCKEVCTSADKFGVAFPDNDEPHNKLLLTQAAIWLDYLQYMA</sequence>
<dbReference type="GO" id="GO:0005886">
    <property type="term" value="C:plasma membrane"/>
    <property type="evidence" value="ECO:0007669"/>
    <property type="project" value="TreeGrafter"/>
</dbReference>
<dbReference type="OMA" id="CVECICP"/>
<evidence type="ECO:0000256" key="1">
    <source>
        <dbReference type="ARBA" id="ARBA00005350"/>
    </source>
</evidence>
<dbReference type="PANTHER" id="PTHR23248:SF9">
    <property type="entry name" value="PHOSPHOLIPID SCRAMBLASE"/>
    <property type="match status" value="1"/>
</dbReference>
<dbReference type="Pfam" id="PF03803">
    <property type="entry name" value="Scramblase"/>
    <property type="match status" value="1"/>
</dbReference>